<sequence>MLTSAIRDRLQAQVPPLAGRTMLAADFAALVARNALPQVTPAAAVLPLGMRGGAGAAVMGQVRQAVTRRIGVVLILRAPDPAQARGTIDIETLAEAAQAALSGWTPDDGTPGVLRLDAGELRSLAGGVLLYELSFVLDDVLIETE</sequence>
<dbReference type="OrthoDB" id="7742971at2"/>
<evidence type="ECO:0000313" key="1">
    <source>
        <dbReference type="EMBL" id="EPX84572.1"/>
    </source>
</evidence>
<dbReference type="InterPro" id="IPR056912">
    <property type="entry name" value="Phage_JBD30_tail_term-like"/>
</dbReference>
<evidence type="ECO:0000313" key="2">
    <source>
        <dbReference type="Proteomes" id="UP000015346"/>
    </source>
</evidence>
<dbReference type="Pfam" id="PF23840">
    <property type="entry name" value="Phage_tail_terminator"/>
    <property type="match status" value="1"/>
</dbReference>
<proteinExistence type="predicted"/>
<keyword evidence="2" id="KW-1185">Reference proteome</keyword>
<gene>
    <name evidence="1" type="ORF">ruthe_02117</name>
</gene>
<dbReference type="Proteomes" id="UP000015346">
    <property type="component" value="Unassembled WGS sequence"/>
</dbReference>
<organism evidence="1 2">
    <name type="scientific">Rubellimicrobium thermophilum DSM 16684</name>
    <dbReference type="NCBI Taxonomy" id="1123069"/>
    <lineage>
        <taxon>Bacteria</taxon>
        <taxon>Pseudomonadati</taxon>
        <taxon>Pseudomonadota</taxon>
        <taxon>Alphaproteobacteria</taxon>
        <taxon>Rhodobacterales</taxon>
        <taxon>Roseobacteraceae</taxon>
        <taxon>Rubellimicrobium</taxon>
    </lineage>
</organism>
<accession>S9QYA6</accession>
<dbReference type="EMBL" id="AOLV01000021">
    <property type="protein sequence ID" value="EPX84572.1"/>
    <property type="molecule type" value="Genomic_DNA"/>
</dbReference>
<name>S9QYA6_9RHOB</name>
<dbReference type="STRING" id="1123069.ruthe_02117"/>
<dbReference type="AlphaFoldDB" id="S9QYA6"/>
<protein>
    <submittedName>
        <fullName evidence="1">Uncharacterized protein</fullName>
    </submittedName>
</protein>
<comment type="caution">
    <text evidence="1">The sequence shown here is derived from an EMBL/GenBank/DDBJ whole genome shotgun (WGS) entry which is preliminary data.</text>
</comment>
<dbReference type="HOGENOM" id="CLU_149352_0_0_5"/>
<reference evidence="1 2" key="1">
    <citation type="journal article" date="2013" name="Stand. Genomic Sci.">
        <title>Genome sequence of the reddish-pigmented Rubellimicrobium thermophilum type strain (DSM 16684(T)), a member of the Roseobacter clade.</title>
        <authorList>
            <person name="Fiebig A."/>
            <person name="Riedel T."/>
            <person name="Gronow S."/>
            <person name="Petersen J."/>
            <person name="Klenk H.P."/>
            <person name="Goker M."/>
        </authorList>
    </citation>
    <scope>NUCLEOTIDE SEQUENCE [LARGE SCALE GENOMIC DNA]</scope>
    <source>
        <strain evidence="1 2">DSM 16684</strain>
    </source>
</reference>
<dbReference type="RefSeq" id="WP_021098201.1">
    <property type="nucleotide sequence ID" value="NZ_KE557321.1"/>
</dbReference>